<evidence type="ECO:0000313" key="1">
    <source>
        <dbReference type="EMBL" id="MBB5702624.1"/>
    </source>
</evidence>
<name>A0A7W9AXV7_9HYPH</name>
<dbReference type="AlphaFoldDB" id="A0A7W9AXV7"/>
<dbReference type="Proteomes" id="UP000555546">
    <property type="component" value="Unassembled WGS sequence"/>
</dbReference>
<proteinExistence type="predicted"/>
<comment type="caution">
    <text evidence="1">The sequence shown here is derived from an EMBL/GenBank/DDBJ whole genome shotgun (WGS) entry which is preliminary data.</text>
</comment>
<organism evidence="1 2">
    <name type="scientific">Brucella daejeonensis</name>
    <dbReference type="NCBI Taxonomy" id="659015"/>
    <lineage>
        <taxon>Bacteria</taxon>
        <taxon>Pseudomonadati</taxon>
        <taxon>Pseudomonadota</taxon>
        <taxon>Alphaproteobacteria</taxon>
        <taxon>Hyphomicrobiales</taxon>
        <taxon>Brucellaceae</taxon>
        <taxon>Brucella/Ochrobactrum group</taxon>
        <taxon>Brucella</taxon>
    </lineage>
</organism>
<accession>A0A7W9AXV7</accession>
<evidence type="ECO:0000313" key="2">
    <source>
        <dbReference type="Proteomes" id="UP000555546"/>
    </source>
</evidence>
<keyword evidence="2" id="KW-1185">Reference proteome</keyword>
<sequence>MEEKTGIHVWFIRAHITDAGVPATRIIHTKQTVK</sequence>
<reference evidence="1 2" key="1">
    <citation type="submission" date="2020-08" db="EMBL/GenBank/DDBJ databases">
        <title>Genomic Encyclopedia of Type Strains, Phase IV (KMG-IV): sequencing the most valuable type-strain genomes for metagenomic binning, comparative biology and taxonomic classification.</title>
        <authorList>
            <person name="Goeker M."/>
        </authorList>
    </citation>
    <scope>NUCLEOTIDE SEQUENCE [LARGE SCALE GENOMIC DNA]</scope>
    <source>
        <strain evidence="1 2">DSM 26944</strain>
    </source>
</reference>
<dbReference type="EMBL" id="JACIJG010000008">
    <property type="protein sequence ID" value="MBB5702624.1"/>
    <property type="molecule type" value="Genomic_DNA"/>
</dbReference>
<protein>
    <submittedName>
        <fullName evidence="1">Uncharacterized protein</fullName>
    </submittedName>
</protein>
<gene>
    <name evidence="1" type="ORF">FHS76_002508</name>
</gene>